<evidence type="ECO:0000313" key="2">
    <source>
        <dbReference type="Proteomes" id="UP000199161"/>
    </source>
</evidence>
<dbReference type="Gene3D" id="1.10.10.10">
    <property type="entry name" value="Winged helix-like DNA-binding domain superfamily/Winged helix DNA-binding domain"/>
    <property type="match status" value="1"/>
</dbReference>
<sequence>MTEDSPYFNQDSETGKITQKYPDEAFIQAVKEQSLASTSEVGEVVGCSSDNAYRRLKSLEDAGKVESKKAGQSLVWYLPNG</sequence>
<accession>A0A1I1KR68</accession>
<evidence type="ECO:0000313" key="1">
    <source>
        <dbReference type="EMBL" id="SFC63287.1"/>
    </source>
</evidence>
<dbReference type="InterPro" id="IPR036388">
    <property type="entry name" value="WH-like_DNA-bd_sf"/>
</dbReference>
<keyword evidence="2" id="KW-1185">Reference proteome</keyword>
<dbReference type="Proteomes" id="UP000199161">
    <property type="component" value="Unassembled WGS sequence"/>
</dbReference>
<dbReference type="InterPro" id="IPR036390">
    <property type="entry name" value="WH_DNA-bd_sf"/>
</dbReference>
<dbReference type="RefSeq" id="WP_089789613.1">
    <property type="nucleotide sequence ID" value="NZ_FOKW01000012.1"/>
</dbReference>
<protein>
    <recommendedName>
        <fullName evidence="3">Sugar-specific transcriptional regulator TrmB</fullName>
    </recommendedName>
</protein>
<dbReference type="EMBL" id="FOKW01000012">
    <property type="protein sequence ID" value="SFC63287.1"/>
    <property type="molecule type" value="Genomic_DNA"/>
</dbReference>
<name>A0A1I1KR68_NATHA</name>
<evidence type="ECO:0008006" key="3">
    <source>
        <dbReference type="Google" id="ProtNLM"/>
    </source>
</evidence>
<dbReference type="OrthoDB" id="174131at2157"/>
<dbReference type="SUPFAM" id="SSF46785">
    <property type="entry name" value="Winged helix' DNA-binding domain"/>
    <property type="match status" value="1"/>
</dbReference>
<reference evidence="2" key="1">
    <citation type="submission" date="2016-10" db="EMBL/GenBank/DDBJ databases">
        <authorList>
            <person name="Varghese N."/>
            <person name="Submissions S."/>
        </authorList>
    </citation>
    <scope>NUCLEOTIDE SEQUENCE [LARGE SCALE GENOMIC DNA]</scope>
    <source>
        <strain evidence="2">DSM 13078</strain>
    </source>
</reference>
<gene>
    <name evidence="1" type="ORF">SAMN05444422_112108</name>
</gene>
<organism evidence="1 2">
    <name type="scientific">Natronobacterium haloterrestre</name>
    <name type="common">Halobiforma haloterrestris</name>
    <dbReference type="NCBI Taxonomy" id="148448"/>
    <lineage>
        <taxon>Archaea</taxon>
        <taxon>Methanobacteriati</taxon>
        <taxon>Methanobacteriota</taxon>
        <taxon>Stenosarchaea group</taxon>
        <taxon>Halobacteria</taxon>
        <taxon>Halobacteriales</taxon>
        <taxon>Natrialbaceae</taxon>
        <taxon>Natronobacterium</taxon>
    </lineage>
</organism>
<proteinExistence type="predicted"/>
<dbReference type="AlphaFoldDB" id="A0A1I1KR68"/>